<dbReference type="InterPro" id="IPR050270">
    <property type="entry name" value="DegV_domain_contain"/>
</dbReference>
<dbReference type="Gene3D" id="3.30.1180.10">
    <property type="match status" value="1"/>
</dbReference>
<sequence>MKKLGILLDSFGGISQKIIEENGFNMVPLQFNIDGKDYIDNGKELTNLEISELVKNSSSARTSLPALGTIEQVLEKMSKEYENVIVFLTSSILSSTYQTVYVESRKYGDKFHIIDNHFFTDQALELGKFLVKQSNEGINISKLVEVSKEVAKKSLNYLIVKDLTSLIKGGRLKGIKKMILNGLKLIPLLKVDEEGINFGGVKRTLRGSYEKVFEKLLDFIGGREFLENYEFKFMYANDPEMKEEIEKLFNKENLLLENITIASATVMIHTGIGCSSLGIWPKLSKLKI</sequence>
<reference evidence="2" key="1">
    <citation type="submission" date="2022-08" db="EMBL/GenBank/DDBJ databases">
        <title>Complete genome sequence of Mycoplasma molare type strain H 542.</title>
        <authorList>
            <person name="Spergser J."/>
        </authorList>
    </citation>
    <scope>NUCLEOTIDE SEQUENCE</scope>
    <source>
        <strain evidence="2">H 542</strain>
    </source>
</reference>
<keyword evidence="3" id="KW-1185">Reference proteome</keyword>
<evidence type="ECO:0000313" key="2">
    <source>
        <dbReference type="EMBL" id="UWD34386.1"/>
    </source>
</evidence>
<dbReference type="PROSITE" id="PS51482">
    <property type="entry name" value="DEGV"/>
    <property type="match status" value="1"/>
</dbReference>
<accession>A0ABY5TXZ5</accession>
<gene>
    <name evidence="2" type="ORF">NX772_00970</name>
</gene>
<dbReference type="PANTHER" id="PTHR33434:SF2">
    <property type="entry name" value="FATTY ACID-BINDING PROTEIN TM_1468"/>
    <property type="match status" value="1"/>
</dbReference>
<dbReference type="NCBIfam" id="TIGR00762">
    <property type="entry name" value="DegV"/>
    <property type="match status" value="1"/>
</dbReference>
<name>A0ABY5TXZ5_9BACT</name>
<dbReference type="Gene3D" id="3.40.50.10170">
    <property type="match status" value="1"/>
</dbReference>
<dbReference type="PANTHER" id="PTHR33434">
    <property type="entry name" value="DEGV DOMAIN-CONTAINING PROTEIN DR_1986-RELATED"/>
    <property type="match status" value="1"/>
</dbReference>
<organism evidence="2 3">
    <name type="scientific">Mesomycoplasma molare</name>
    <dbReference type="NCBI Taxonomy" id="171288"/>
    <lineage>
        <taxon>Bacteria</taxon>
        <taxon>Bacillati</taxon>
        <taxon>Mycoplasmatota</taxon>
        <taxon>Mycoplasmoidales</taxon>
        <taxon>Metamycoplasmataceae</taxon>
        <taxon>Mesomycoplasma</taxon>
    </lineage>
</organism>
<keyword evidence="1" id="KW-0446">Lipid-binding</keyword>
<protein>
    <submittedName>
        <fullName evidence="2">DegV family protein</fullName>
    </submittedName>
</protein>
<evidence type="ECO:0000256" key="1">
    <source>
        <dbReference type="ARBA" id="ARBA00023121"/>
    </source>
</evidence>
<dbReference type="SUPFAM" id="SSF82549">
    <property type="entry name" value="DAK1/DegV-like"/>
    <property type="match status" value="1"/>
</dbReference>
<dbReference type="Pfam" id="PF02645">
    <property type="entry name" value="DegV"/>
    <property type="match status" value="1"/>
</dbReference>
<dbReference type="EMBL" id="CP103423">
    <property type="protein sequence ID" value="UWD34386.1"/>
    <property type="molecule type" value="Genomic_DNA"/>
</dbReference>
<proteinExistence type="predicted"/>
<dbReference type="InterPro" id="IPR043168">
    <property type="entry name" value="DegV_C"/>
</dbReference>
<dbReference type="RefSeq" id="WP_027123580.1">
    <property type="nucleotide sequence ID" value="NZ_CP103423.1"/>
</dbReference>
<evidence type="ECO:0000313" key="3">
    <source>
        <dbReference type="Proteomes" id="UP001058364"/>
    </source>
</evidence>
<dbReference type="Proteomes" id="UP001058364">
    <property type="component" value="Chromosome"/>
</dbReference>
<dbReference type="InterPro" id="IPR003797">
    <property type="entry name" value="DegV"/>
</dbReference>